<dbReference type="Pfam" id="PF05050">
    <property type="entry name" value="Methyltransf_21"/>
    <property type="match status" value="1"/>
</dbReference>
<evidence type="ECO:0000259" key="2">
    <source>
        <dbReference type="Pfam" id="PF05050"/>
    </source>
</evidence>
<comment type="caution">
    <text evidence="3">The sequence shown here is derived from an EMBL/GenBank/DDBJ whole genome shotgun (WGS) entry which is preliminary data.</text>
</comment>
<feature type="domain" description="Methyltransferase FkbM" evidence="2">
    <location>
        <begin position="115"/>
        <end position="172"/>
    </location>
</feature>
<reference evidence="3 4" key="1">
    <citation type="submission" date="2020-11" db="EMBL/GenBank/DDBJ databases">
        <title>Erythrobacter sediminis sp. nov., a marine bacterium from a tidal flat of Garorim Bay.</title>
        <authorList>
            <person name="Kim D."/>
            <person name="Yoo Y."/>
            <person name="Kim J.-J."/>
        </authorList>
    </citation>
    <scope>NUCLEOTIDE SEQUENCE [LARGE SCALE GENOMIC DNA]</scope>
    <source>
        <strain evidence="3 4">JGD-13</strain>
    </source>
</reference>
<name>A0ABS0N489_9SPHN</name>
<dbReference type="EMBL" id="JAEANY010000001">
    <property type="protein sequence ID" value="MBH5321809.1"/>
    <property type="molecule type" value="Genomic_DNA"/>
</dbReference>
<dbReference type="GO" id="GO:0008168">
    <property type="term" value="F:methyltransferase activity"/>
    <property type="evidence" value="ECO:0007669"/>
    <property type="project" value="UniProtKB-KW"/>
</dbReference>
<evidence type="ECO:0000313" key="3">
    <source>
        <dbReference type="EMBL" id="MBH5321809.1"/>
    </source>
</evidence>
<organism evidence="3 4">
    <name type="scientific">Aurantiacibacter sediminis</name>
    <dbReference type="NCBI Taxonomy" id="2793064"/>
    <lineage>
        <taxon>Bacteria</taxon>
        <taxon>Pseudomonadati</taxon>
        <taxon>Pseudomonadota</taxon>
        <taxon>Alphaproteobacteria</taxon>
        <taxon>Sphingomonadales</taxon>
        <taxon>Erythrobacteraceae</taxon>
        <taxon>Aurantiacibacter</taxon>
    </lineage>
</organism>
<keyword evidence="3" id="KW-0489">Methyltransferase</keyword>
<accession>A0ABS0N489</accession>
<keyword evidence="3" id="KW-0808">Transferase</keyword>
<dbReference type="SUPFAM" id="SSF53335">
    <property type="entry name" value="S-adenosyl-L-methionine-dependent methyltransferases"/>
    <property type="match status" value="1"/>
</dbReference>
<dbReference type="RefSeq" id="WP_197920459.1">
    <property type="nucleotide sequence ID" value="NZ_CAWPTA010000006.1"/>
</dbReference>
<evidence type="ECO:0000256" key="1">
    <source>
        <dbReference type="SAM" id="MobiDB-lite"/>
    </source>
</evidence>
<dbReference type="InterPro" id="IPR006342">
    <property type="entry name" value="FkbM_mtfrase"/>
</dbReference>
<proteinExistence type="predicted"/>
<keyword evidence="4" id="KW-1185">Reference proteome</keyword>
<protein>
    <submittedName>
        <fullName evidence="3">FkbM family methyltransferase</fullName>
    </submittedName>
</protein>
<evidence type="ECO:0000313" key="4">
    <source>
        <dbReference type="Proteomes" id="UP000602442"/>
    </source>
</evidence>
<sequence>MLKHRIASLFANLGISIGMPSEQKAVRALIRRLRPVGSGHNLIRMGADGDGGYLVPDDLEGIAACFSPGVDDRATFEADCAKRGIVSHLADASVQAMPAELSGGTFLRKYLGVVEDETTATLANWVNDKAPGDDDLILQMDIEGAEVPVLLNAPHDQLRRFRIIVLEAHHLDRLLDREGFTVMSALFTRLLEQFAVVHAHPNNYGGVVKRGDITVPRVIEFTLLRRDRLRDGDPAGPFPHPLDKPNDRGRADLPLPEFWRG</sequence>
<feature type="region of interest" description="Disordered" evidence="1">
    <location>
        <begin position="232"/>
        <end position="261"/>
    </location>
</feature>
<dbReference type="GO" id="GO:0032259">
    <property type="term" value="P:methylation"/>
    <property type="evidence" value="ECO:0007669"/>
    <property type="project" value="UniProtKB-KW"/>
</dbReference>
<gene>
    <name evidence="3" type="ORF">I5L03_04315</name>
</gene>
<dbReference type="Proteomes" id="UP000602442">
    <property type="component" value="Unassembled WGS sequence"/>
</dbReference>
<dbReference type="InterPro" id="IPR029063">
    <property type="entry name" value="SAM-dependent_MTases_sf"/>
</dbReference>
<feature type="compositionally biased region" description="Basic and acidic residues" evidence="1">
    <location>
        <begin position="241"/>
        <end position="251"/>
    </location>
</feature>